<dbReference type="InterPro" id="IPR000212">
    <property type="entry name" value="DNA_helicase_UvrD/REP"/>
</dbReference>
<evidence type="ECO:0000256" key="3">
    <source>
        <dbReference type="ARBA" id="ARBA00022806"/>
    </source>
</evidence>
<evidence type="ECO:0000256" key="5">
    <source>
        <dbReference type="PROSITE-ProRule" id="PRU00560"/>
    </source>
</evidence>
<dbReference type="SUPFAM" id="SSF52540">
    <property type="entry name" value="P-loop containing nucleoside triphosphate hydrolases"/>
    <property type="match status" value="1"/>
</dbReference>
<evidence type="ECO:0000256" key="2">
    <source>
        <dbReference type="ARBA" id="ARBA00022801"/>
    </source>
</evidence>
<feature type="binding site" evidence="5">
    <location>
        <begin position="22"/>
        <end position="29"/>
    </location>
    <ligand>
        <name>ATP</name>
        <dbReference type="ChEBI" id="CHEBI:30616"/>
    </ligand>
</feature>
<name>A0ABY8BJK3_9BURK</name>
<evidence type="ECO:0000313" key="7">
    <source>
        <dbReference type="EMBL" id="WEF35143.1"/>
    </source>
</evidence>
<dbReference type="PANTHER" id="PTHR11070">
    <property type="entry name" value="UVRD / RECB / PCRA DNA HELICASE FAMILY MEMBER"/>
    <property type="match status" value="1"/>
</dbReference>
<keyword evidence="2 5" id="KW-0378">Hydrolase</keyword>
<evidence type="ECO:0000259" key="6">
    <source>
        <dbReference type="PROSITE" id="PS51198"/>
    </source>
</evidence>
<accession>A0ABY8BJK3</accession>
<protein>
    <submittedName>
        <fullName evidence="7">ATP-dependent helicase</fullName>
    </submittedName>
</protein>
<dbReference type="EMBL" id="CP119083">
    <property type="protein sequence ID" value="WEF35143.1"/>
    <property type="molecule type" value="Genomic_DNA"/>
</dbReference>
<dbReference type="InterPro" id="IPR027417">
    <property type="entry name" value="P-loop_NTPase"/>
</dbReference>
<feature type="domain" description="UvrD-like helicase ATP-binding" evidence="6">
    <location>
        <begin position="1"/>
        <end position="243"/>
    </location>
</feature>
<reference evidence="7 8" key="1">
    <citation type="submission" date="2023-02" db="EMBL/GenBank/DDBJ databases">
        <title>Gemone sequence of Telluria chitinolytica ACM 3522T.</title>
        <authorList>
            <person name="Frediansyah A."/>
            <person name="Miess H."/>
            <person name="Gross H."/>
        </authorList>
    </citation>
    <scope>NUCLEOTIDE SEQUENCE [LARGE SCALE GENOMIC DNA]</scope>
    <source>
        <strain evidence="7 8">ACM 3522</strain>
    </source>
</reference>
<dbReference type="PROSITE" id="PS51198">
    <property type="entry name" value="UVRD_HELICASE_ATP_BIND"/>
    <property type="match status" value="1"/>
</dbReference>
<keyword evidence="4 5" id="KW-0067">ATP-binding</keyword>
<dbReference type="Proteomes" id="UP001216510">
    <property type="component" value="Chromosome"/>
</dbReference>
<keyword evidence="1 5" id="KW-0547">Nucleotide-binding</keyword>
<keyword evidence="3 5" id="KW-0347">Helicase</keyword>
<gene>
    <name evidence="7" type="ORF">PX653_10375</name>
</gene>
<dbReference type="InterPro" id="IPR014016">
    <property type="entry name" value="UvrD-like_ATP-bd"/>
</dbReference>
<dbReference type="RefSeq" id="WP_277417811.1">
    <property type="nucleotide sequence ID" value="NZ_CP119083.1"/>
</dbReference>
<evidence type="ECO:0000256" key="1">
    <source>
        <dbReference type="ARBA" id="ARBA00022741"/>
    </source>
</evidence>
<dbReference type="GO" id="GO:0004386">
    <property type="term" value="F:helicase activity"/>
    <property type="evidence" value="ECO:0007669"/>
    <property type="project" value="UniProtKB-KW"/>
</dbReference>
<keyword evidence="8" id="KW-1185">Reference proteome</keyword>
<evidence type="ECO:0000256" key="4">
    <source>
        <dbReference type="ARBA" id="ARBA00022840"/>
    </source>
</evidence>
<organism evidence="7 8">
    <name type="scientific">Pseudoduganella chitinolytica</name>
    <dbReference type="NCBI Taxonomy" id="34070"/>
    <lineage>
        <taxon>Bacteria</taxon>
        <taxon>Pseudomonadati</taxon>
        <taxon>Pseudomonadota</taxon>
        <taxon>Betaproteobacteria</taxon>
        <taxon>Burkholderiales</taxon>
        <taxon>Oxalobacteraceae</taxon>
        <taxon>Telluria group</taxon>
        <taxon>Pseudoduganella</taxon>
    </lineage>
</organism>
<dbReference type="Pfam" id="PF00580">
    <property type="entry name" value="UvrD-helicase"/>
    <property type="match status" value="2"/>
</dbReference>
<evidence type="ECO:0000313" key="8">
    <source>
        <dbReference type="Proteomes" id="UP001216510"/>
    </source>
</evidence>
<sequence length="586" mass="63841">MDAAPNPRESVLACDGHALILGGPGSGKTTIALRKAIKRIKEGMAPEQSALFLSFSRAAVARILDAAKVEAERGEQAKLSIQTFHSFFWEVLKCHAYLLGAPRKLSILLPHDEKALSGGISEGDDAWPEWLAERERLFREDGRVAFDLFAPNATTLLATSSHILLSVARRYPIIVVDEAQDTGQFAWRCIEMLAPHCQIICLADLEQQIFDYLPGVGPERVDAIRAALAPHEVDFGTENHRSPNSEILLFGNDVLAGTARGAPYKGVSSMPYRPENPTPDWNALLRRSLGALCKAIKVDTGKPVETIAILVANNRSALRVSNALNAIGEQGGTPVKHKLLFDEAEALLSARLAAFLLEPKTAGSFEQDVAMSMDLIAAALRATGNFQAPAAKLTEQANKIRGGKALQIKIAKALRGVILRLHLVGFSGNPAADWLLVKHALRDSGQAELSRVATQLDFLVAFQRGHRISAGLATQWLRDGAYTRAREALDQALAQEHILDGAEAQMGIQVMNFHKAKGKQFDGVIIVREARRTGAGVDSSFAWRDDIPPYTKSRRVLRVGITRARGHLLILDPMWPSCPLLRGHAL</sequence>
<proteinExistence type="predicted"/>
<dbReference type="Gene3D" id="3.40.50.300">
    <property type="entry name" value="P-loop containing nucleotide triphosphate hydrolases"/>
    <property type="match status" value="2"/>
</dbReference>